<evidence type="ECO:0000256" key="1">
    <source>
        <dbReference type="SAM" id="Phobius"/>
    </source>
</evidence>
<keyword evidence="3" id="KW-1185">Reference proteome</keyword>
<accession>A0ABR4DCC7</accession>
<evidence type="ECO:0000313" key="2">
    <source>
        <dbReference type="EMBL" id="KAL2267991.1"/>
    </source>
</evidence>
<reference evidence="2 3" key="1">
    <citation type="journal article" date="2024" name="Commun. Biol.">
        <title>Comparative genomic analysis of thermophilic fungi reveals convergent evolutionary adaptations and gene losses.</title>
        <authorList>
            <person name="Steindorff A.S."/>
            <person name="Aguilar-Pontes M.V."/>
            <person name="Robinson A.J."/>
            <person name="Andreopoulos B."/>
            <person name="LaButti K."/>
            <person name="Kuo A."/>
            <person name="Mondo S."/>
            <person name="Riley R."/>
            <person name="Otillar R."/>
            <person name="Haridas S."/>
            <person name="Lipzen A."/>
            <person name="Grimwood J."/>
            <person name="Schmutz J."/>
            <person name="Clum A."/>
            <person name="Reid I.D."/>
            <person name="Moisan M.C."/>
            <person name="Butler G."/>
            <person name="Nguyen T.T.M."/>
            <person name="Dewar K."/>
            <person name="Conant G."/>
            <person name="Drula E."/>
            <person name="Henrissat B."/>
            <person name="Hansel C."/>
            <person name="Singer S."/>
            <person name="Hutchinson M.I."/>
            <person name="de Vries R.P."/>
            <person name="Natvig D.O."/>
            <person name="Powell A.J."/>
            <person name="Tsang A."/>
            <person name="Grigoriev I.V."/>
        </authorList>
    </citation>
    <scope>NUCLEOTIDE SEQUENCE [LARGE SCALE GENOMIC DNA]</scope>
    <source>
        <strain evidence="2 3">ATCC 22073</strain>
    </source>
</reference>
<dbReference type="InterPro" id="IPR052895">
    <property type="entry name" value="HetReg/Transcr_Mod"/>
</dbReference>
<evidence type="ECO:0000313" key="3">
    <source>
        <dbReference type="Proteomes" id="UP001600064"/>
    </source>
</evidence>
<dbReference type="GeneID" id="98123795"/>
<evidence type="ECO:0008006" key="4">
    <source>
        <dbReference type="Google" id="ProtNLM"/>
    </source>
</evidence>
<dbReference type="Proteomes" id="UP001600064">
    <property type="component" value="Unassembled WGS sequence"/>
</dbReference>
<feature type="transmembrane region" description="Helical" evidence="1">
    <location>
        <begin position="6"/>
        <end position="34"/>
    </location>
</feature>
<dbReference type="PANTHER" id="PTHR24148:SF64">
    <property type="entry name" value="HETEROKARYON INCOMPATIBILITY DOMAIN-CONTAINING PROTEIN"/>
    <property type="match status" value="1"/>
</dbReference>
<keyword evidence="1" id="KW-0812">Transmembrane</keyword>
<name>A0ABR4DCC7_9PEZI</name>
<dbReference type="EMBL" id="JAZGUE010000003">
    <property type="protein sequence ID" value="KAL2267991.1"/>
    <property type="molecule type" value="Genomic_DNA"/>
</dbReference>
<gene>
    <name evidence="2" type="ORF">VTJ83DRAFT_2837</name>
</gene>
<dbReference type="PANTHER" id="PTHR24148">
    <property type="entry name" value="ANKYRIN REPEAT DOMAIN-CONTAINING PROTEIN 39 HOMOLOG-RELATED"/>
    <property type="match status" value="1"/>
</dbReference>
<sequence>MAVPKLIPITIAIPLIIAILIAVVPLTPISWVAITVTQIARGVRQQQQLSHTLTAIGRWIGLSIVWPWAAVGVLLVMVGAQILLAPVVLLHHIRILVDDVIWAAGWLGVSTQSSAQAEHESAPSDEDDMQSAWEDITPPPPYHFSPLPRTSPATIRLLALYPGPLDSPLRGTLTTVALPSEGNPKSSRISSYIYLSYSTSSLPSGTALASPRSPSTPSSYFPRGNEELLLLHDPTTTASSAATGQRSQQWRTLPIPSSCASSLRRLRHLHYSQYEPRGQHMHFPKPAAGHSSPASAPLLTVWVADACVNRADAAERTAHSLALRERIISAAGNVVAVVDADAEERLAECGDGRGGAAALAVLLEWVKGIPEEDVRRRLRAWWCKEMGVKGVNGEDVEDETGFEPGSLLRGQLTQMAGVHRSARIYAAAVSMVPEGIRAVARKLAERCTPGLLVRAPALNKSWQRWLREARKACTTLNLEEIYLSCLLGLRHPNAVSPPPPPPPEDIPAAAREFFSQPWFRQLTSLLDAGLPDLARVHFICRGQDIAGERVLYLASLLGRQATHEEHRLGEAFRLLRRSTPPGNPSGSCLLDILLATRTWQTEDPRDAVFLSLRLSESLDRGALASARTACKIDCRAPLAKVYAALSAHLIKSHGPGLFLSLVKSPPDIKGLPSWAADWTAQWPNKRALAGMPADACRFRTADARDEVMDFELDEEGSPAVMVISRRRVVRGFFTRTGHMDGAEKVIIENVRQLGRDEVLVEMYPGLTLLLRREKGDGEMFKFLRVCPHALSREGVEKVVGGWSRVVVHREDPGRLEHDGSPPRGYLSLPGVYRIV</sequence>
<keyword evidence="1" id="KW-1133">Transmembrane helix</keyword>
<proteinExistence type="predicted"/>
<feature type="transmembrane region" description="Helical" evidence="1">
    <location>
        <begin position="55"/>
        <end position="84"/>
    </location>
</feature>
<organism evidence="2 3">
    <name type="scientific">Remersonia thermophila</name>
    <dbReference type="NCBI Taxonomy" id="72144"/>
    <lineage>
        <taxon>Eukaryota</taxon>
        <taxon>Fungi</taxon>
        <taxon>Dikarya</taxon>
        <taxon>Ascomycota</taxon>
        <taxon>Pezizomycotina</taxon>
        <taxon>Sordariomycetes</taxon>
        <taxon>Sordariomycetidae</taxon>
        <taxon>Sordariales</taxon>
        <taxon>Sordariales incertae sedis</taxon>
        <taxon>Remersonia</taxon>
    </lineage>
</organism>
<dbReference type="RefSeq" id="XP_070866718.1">
    <property type="nucleotide sequence ID" value="XM_071009151.1"/>
</dbReference>
<protein>
    <recommendedName>
        <fullName evidence="4">Heterokaryon incompatibility domain-containing protein</fullName>
    </recommendedName>
</protein>
<keyword evidence="1" id="KW-0472">Membrane</keyword>
<comment type="caution">
    <text evidence="2">The sequence shown here is derived from an EMBL/GenBank/DDBJ whole genome shotgun (WGS) entry which is preliminary data.</text>
</comment>